<feature type="binding site" evidence="8">
    <location>
        <position position="64"/>
    </location>
    <ligand>
        <name>beta-alanine</name>
        <dbReference type="ChEBI" id="CHEBI:57966"/>
    </ligand>
</feature>
<dbReference type="Gene3D" id="3.40.50.620">
    <property type="entry name" value="HUPs"/>
    <property type="match status" value="1"/>
</dbReference>
<reference evidence="10" key="1">
    <citation type="submission" date="2016-10" db="EMBL/GenBank/DDBJ databases">
        <authorList>
            <person name="Varghese N."/>
            <person name="Submissions S."/>
        </authorList>
    </citation>
    <scope>NUCLEOTIDE SEQUENCE [LARGE SCALE GENOMIC DNA]</scope>
    <source>
        <strain evidence="10">DSM 5918</strain>
    </source>
</reference>
<evidence type="ECO:0000256" key="6">
    <source>
        <dbReference type="ARBA" id="ARBA00022840"/>
    </source>
</evidence>
<dbReference type="GO" id="GO:0005829">
    <property type="term" value="C:cytosol"/>
    <property type="evidence" value="ECO:0007669"/>
    <property type="project" value="TreeGrafter"/>
</dbReference>
<comment type="similarity">
    <text evidence="2 8">Belongs to the pantothenate synthetase family.</text>
</comment>
<proteinExistence type="inferred from homology"/>
<dbReference type="HAMAP" id="MF_00158">
    <property type="entry name" value="PanC"/>
    <property type="match status" value="1"/>
</dbReference>
<dbReference type="PANTHER" id="PTHR21299:SF1">
    <property type="entry name" value="PANTOATE--BETA-ALANINE LIGASE"/>
    <property type="match status" value="1"/>
</dbReference>
<gene>
    <name evidence="8" type="primary">panC</name>
    <name evidence="9" type="ORF">SAMN04488082_11383</name>
</gene>
<dbReference type="EMBL" id="FORX01000013">
    <property type="protein sequence ID" value="SFK07741.1"/>
    <property type="molecule type" value="Genomic_DNA"/>
</dbReference>
<comment type="catalytic activity">
    <reaction evidence="7 8">
        <text>(R)-pantoate + beta-alanine + ATP = (R)-pantothenate + AMP + diphosphate + H(+)</text>
        <dbReference type="Rhea" id="RHEA:10912"/>
        <dbReference type="ChEBI" id="CHEBI:15378"/>
        <dbReference type="ChEBI" id="CHEBI:15980"/>
        <dbReference type="ChEBI" id="CHEBI:29032"/>
        <dbReference type="ChEBI" id="CHEBI:30616"/>
        <dbReference type="ChEBI" id="CHEBI:33019"/>
        <dbReference type="ChEBI" id="CHEBI:57966"/>
        <dbReference type="ChEBI" id="CHEBI:456215"/>
        <dbReference type="EC" id="6.3.2.1"/>
    </reaction>
</comment>
<evidence type="ECO:0000256" key="1">
    <source>
        <dbReference type="ARBA" id="ARBA00004990"/>
    </source>
</evidence>
<accession>A0A1I3WMQ5</accession>
<keyword evidence="10" id="KW-1185">Reference proteome</keyword>
<dbReference type="Proteomes" id="UP000198635">
    <property type="component" value="Unassembled WGS sequence"/>
</dbReference>
<feature type="active site" description="Proton donor" evidence="8">
    <location>
        <position position="40"/>
    </location>
</feature>
<protein>
    <recommendedName>
        <fullName evidence="8">Pantothenate synthetase</fullName>
        <shortName evidence="8">PS</shortName>
        <ecNumber evidence="8">6.3.2.1</ecNumber>
    </recommendedName>
    <alternativeName>
        <fullName evidence="8">Pantoate--beta-alanine ligase</fullName>
    </alternativeName>
    <alternativeName>
        <fullName evidence="8">Pantoate-activating enzyme</fullName>
    </alternativeName>
</protein>
<feature type="binding site" evidence="8">
    <location>
        <begin position="187"/>
        <end position="190"/>
    </location>
    <ligand>
        <name>ATP</name>
        <dbReference type="ChEBI" id="CHEBI:30616"/>
    </ligand>
</feature>
<comment type="subcellular location">
    <subcellularLocation>
        <location evidence="8">Cytoplasm</location>
    </subcellularLocation>
</comment>
<dbReference type="InterPro" id="IPR003721">
    <property type="entry name" value="Pantoate_ligase"/>
</dbReference>
<comment type="subunit">
    <text evidence="8">Homodimer.</text>
</comment>
<dbReference type="GO" id="GO:0004592">
    <property type="term" value="F:pantoate-beta-alanine ligase activity"/>
    <property type="evidence" value="ECO:0007669"/>
    <property type="project" value="UniProtKB-UniRule"/>
</dbReference>
<sequence length="287" mass="32215">MSGMKRIQSPRSMQELGLEWRRQGICVGLVPTMGYWHEGHLSLMRWAREHCDLLVASIFVNPTQFGPGEDLENYPSDIERDSALAAECGVDVLFTPYKAEMYLPGHGTWVNVPELTKNLCGRSRPGHFQGVATVVCKLFNLVQPTFAAFGEKDWQQVAVIRKMTRELDIPVRVEGRPIVREADGLAMSSRNVYLTAEERAVAPHIQKGLCLLEGMVRAGERDCGALRKAVRDYYAAWIPSGVLDYLELVDPETIETVDHVHSDFLAAVALRLGKARLIDNKRINLEK</sequence>
<feature type="binding site" evidence="8">
    <location>
        <begin position="150"/>
        <end position="153"/>
    </location>
    <ligand>
        <name>ATP</name>
        <dbReference type="ChEBI" id="CHEBI:30616"/>
    </ligand>
</feature>
<dbReference type="Gene3D" id="3.30.1300.10">
    <property type="entry name" value="Pantoate-beta-alanine ligase, C-terminal domain"/>
    <property type="match status" value="1"/>
</dbReference>
<evidence type="ECO:0000256" key="7">
    <source>
        <dbReference type="ARBA" id="ARBA00048258"/>
    </source>
</evidence>
<keyword evidence="6 8" id="KW-0067">ATP-binding</keyword>
<dbReference type="Pfam" id="PF02569">
    <property type="entry name" value="Pantoate_ligase"/>
    <property type="match status" value="1"/>
</dbReference>
<dbReference type="SUPFAM" id="SSF52374">
    <property type="entry name" value="Nucleotidylyl transferase"/>
    <property type="match status" value="1"/>
</dbReference>
<evidence type="ECO:0000256" key="5">
    <source>
        <dbReference type="ARBA" id="ARBA00022741"/>
    </source>
</evidence>
<dbReference type="STRING" id="52560.SAMN04488082_11383"/>
<evidence type="ECO:0000256" key="8">
    <source>
        <dbReference type="HAMAP-Rule" id="MF_00158"/>
    </source>
</evidence>
<dbReference type="GO" id="GO:0015940">
    <property type="term" value="P:pantothenate biosynthetic process"/>
    <property type="evidence" value="ECO:0007669"/>
    <property type="project" value="UniProtKB-UniRule"/>
</dbReference>
<comment type="miscellaneous">
    <text evidence="8">The reaction proceeds by a bi uni uni bi ping pong mechanism.</text>
</comment>
<dbReference type="CDD" id="cd00560">
    <property type="entry name" value="PanC"/>
    <property type="match status" value="1"/>
</dbReference>
<evidence type="ECO:0000256" key="2">
    <source>
        <dbReference type="ARBA" id="ARBA00009256"/>
    </source>
</evidence>
<feature type="binding site" evidence="8">
    <location>
        <position position="156"/>
    </location>
    <ligand>
        <name>(R)-pantoate</name>
        <dbReference type="ChEBI" id="CHEBI:15980"/>
    </ligand>
</feature>
<dbReference type="NCBIfam" id="TIGR00018">
    <property type="entry name" value="panC"/>
    <property type="match status" value="1"/>
</dbReference>
<keyword evidence="5 8" id="KW-0547">Nucleotide-binding</keyword>
<keyword evidence="4 8" id="KW-0566">Pantothenate biosynthesis</keyword>
<comment type="pathway">
    <text evidence="1 8">Cofactor biosynthesis; (R)-pantothenate biosynthesis; (R)-pantothenate from (R)-pantoate and beta-alanine: step 1/1.</text>
</comment>
<comment type="function">
    <text evidence="8">Catalyzes the condensation of pantoate with beta-alanine in an ATP-dependent reaction via a pantoyl-adenylate intermediate.</text>
</comment>
<dbReference type="UniPathway" id="UPA00028">
    <property type="reaction ID" value="UER00005"/>
</dbReference>
<dbReference type="InterPro" id="IPR042176">
    <property type="entry name" value="Pantoate_ligase_C"/>
</dbReference>
<dbReference type="EC" id="6.3.2.1" evidence="8"/>
<feature type="binding site" evidence="8">
    <location>
        <begin position="33"/>
        <end position="40"/>
    </location>
    <ligand>
        <name>ATP</name>
        <dbReference type="ChEBI" id="CHEBI:30616"/>
    </ligand>
</feature>
<evidence type="ECO:0000256" key="4">
    <source>
        <dbReference type="ARBA" id="ARBA00022655"/>
    </source>
</evidence>
<keyword evidence="8" id="KW-0963">Cytoplasm</keyword>
<dbReference type="AlphaFoldDB" id="A0A1I3WMQ5"/>
<feature type="binding site" evidence="8">
    <location>
        <position position="64"/>
    </location>
    <ligand>
        <name>(R)-pantoate</name>
        <dbReference type="ChEBI" id="CHEBI:15980"/>
    </ligand>
</feature>
<dbReference type="GO" id="GO:0005524">
    <property type="term" value="F:ATP binding"/>
    <property type="evidence" value="ECO:0007669"/>
    <property type="project" value="UniProtKB-KW"/>
</dbReference>
<name>A0A1I3WMQ5_9BACT</name>
<evidence type="ECO:0000313" key="10">
    <source>
        <dbReference type="Proteomes" id="UP000198635"/>
    </source>
</evidence>
<organism evidence="9 10">
    <name type="scientific">Desulfomicrobium apsheronum</name>
    <dbReference type="NCBI Taxonomy" id="52560"/>
    <lineage>
        <taxon>Bacteria</taxon>
        <taxon>Pseudomonadati</taxon>
        <taxon>Thermodesulfobacteriota</taxon>
        <taxon>Desulfovibrionia</taxon>
        <taxon>Desulfovibrionales</taxon>
        <taxon>Desulfomicrobiaceae</taxon>
        <taxon>Desulfomicrobium</taxon>
    </lineage>
</organism>
<feature type="binding site" evidence="8">
    <location>
        <position position="179"/>
    </location>
    <ligand>
        <name>ATP</name>
        <dbReference type="ChEBI" id="CHEBI:30616"/>
    </ligand>
</feature>
<evidence type="ECO:0000256" key="3">
    <source>
        <dbReference type="ARBA" id="ARBA00022598"/>
    </source>
</evidence>
<dbReference type="InterPro" id="IPR014729">
    <property type="entry name" value="Rossmann-like_a/b/a_fold"/>
</dbReference>
<keyword evidence="3 8" id="KW-0436">Ligase</keyword>
<dbReference type="PANTHER" id="PTHR21299">
    <property type="entry name" value="CYTIDYLATE KINASE/PANTOATE-BETA-ALANINE LIGASE"/>
    <property type="match status" value="1"/>
</dbReference>
<evidence type="ECO:0000313" key="9">
    <source>
        <dbReference type="EMBL" id="SFK07741.1"/>
    </source>
</evidence>